<dbReference type="Gene3D" id="3.30.450.40">
    <property type="match status" value="1"/>
</dbReference>
<dbReference type="EMBL" id="AP026866">
    <property type="protein sequence ID" value="BDS06524.1"/>
    <property type="molecule type" value="Genomic_DNA"/>
</dbReference>
<dbReference type="InterPro" id="IPR029016">
    <property type="entry name" value="GAF-like_dom_sf"/>
</dbReference>
<name>A0AAT9FKM4_9BACT</name>
<reference evidence="2" key="1">
    <citation type="submission" date="2024-07" db="EMBL/GenBank/DDBJ databases">
        <title>Complete genome sequence of Verrucomicrobiaceae bacterium NT6N.</title>
        <authorList>
            <person name="Huang C."/>
            <person name="Takami H."/>
            <person name="Hamasaki K."/>
        </authorList>
    </citation>
    <scope>NUCLEOTIDE SEQUENCE</scope>
    <source>
        <strain evidence="2">NT6N</strain>
    </source>
</reference>
<dbReference type="InterPro" id="IPR003018">
    <property type="entry name" value="GAF"/>
</dbReference>
<dbReference type="AlphaFoldDB" id="A0AAT9FKM4"/>
<proteinExistence type="predicted"/>
<dbReference type="SUPFAM" id="SSF55781">
    <property type="entry name" value="GAF domain-like"/>
    <property type="match status" value="1"/>
</dbReference>
<evidence type="ECO:0000313" key="2">
    <source>
        <dbReference type="EMBL" id="BDS06524.1"/>
    </source>
</evidence>
<dbReference type="Pfam" id="PF13185">
    <property type="entry name" value="GAF_2"/>
    <property type="match status" value="1"/>
</dbReference>
<dbReference type="KEGG" id="osu:NT6N_15640"/>
<accession>A0AAT9FKM4</accession>
<protein>
    <recommendedName>
        <fullName evidence="1">GAF domain-containing protein</fullName>
    </recommendedName>
</protein>
<feature type="domain" description="GAF" evidence="1">
    <location>
        <begin position="5"/>
        <end position="131"/>
    </location>
</feature>
<sequence>MSKAEEILRAAMEEFGCQTGTLHKAEGEWLLLVCQAGIPDSLLDKISKIPFGKGIAGVAAETKQPVELCNLQQDLGGVAKEDARQTGVSGSLAVPILSQENGTALGTLGVGKIVPYDFSEQEKSLLTEIGQSLITHL</sequence>
<gene>
    <name evidence="2" type="ORF">NT6N_15640</name>
</gene>
<organism evidence="2">
    <name type="scientific">Oceaniferula spumae</name>
    <dbReference type="NCBI Taxonomy" id="2979115"/>
    <lineage>
        <taxon>Bacteria</taxon>
        <taxon>Pseudomonadati</taxon>
        <taxon>Verrucomicrobiota</taxon>
        <taxon>Verrucomicrobiia</taxon>
        <taxon>Verrucomicrobiales</taxon>
        <taxon>Verrucomicrobiaceae</taxon>
        <taxon>Oceaniferula</taxon>
    </lineage>
</organism>
<evidence type="ECO:0000259" key="1">
    <source>
        <dbReference type="Pfam" id="PF13185"/>
    </source>
</evidence>